<evidence type="ECO:0000313" key="2">
    <source>
        <dbReference type="EMBL" id="KAJ8439083.1"/>
    </source>
</evidence>
<sequence>MDGTLAMKGLHSKMAKNATIDLVIGIQVLAKYVIPSSTITPILVKKVRVKQETLCYRRNDENKCVDVSKDYENYFNTTVLENKYTLLRRNFTQPYKGFLLGGRNWGADPPASRSLNLYDKSDGIDQTDLADHNKYPTAVVELLRIHAKLCEFHKLDHFYREYLVYFAYGEQADSAKEKSTVKKRSLVCISHQERMTNMSDITEGVLAAFLAFWLSYFVLSYGIELIRPETFIMASLMASGQRTSLAPMMLGYIYHGLGEAVSHPDHLGKVDIIFPNHYGIGWLAELFPCLYRRCLDSGCPGHFPTMLGSKLSLCQAKHILRDGRYLSLRSSTFYEDSRNGQDAINKGLPDEDFKFLLSIWSFVLPVQLFDNK</sequence>
<dbReference type="PANTHER" id="PTHR36607:SF23">
    <property type="entry name" value="AMINOTRANSFERASE-LIKE PLANT MOBILE DOMAIN-CONTAINING PROTEIN"/>
    <property type="match status" value="1"/>
</dbReference>
<dbReference type="OrthoDB" id="1194411at2759"/>
<keyword evidence="3" id="KW-1185">Reference proteome</keyword>
<reference evidence="2" key="1">
    <citation type="submission" date="2022-04" db="EMBL/GenBank/DDBJ databases">
        <title>Carnegiea gigantea Genome sequencing and assembly v2.</title>
        <authorList>
            <person name="Copetti D."/>
            <person name="Sanderson M.J."/>
            <person name="Burquez A."/>
            <person name="Wojciechowski M.F."/>
        </authorList>
    </citation>
    <scope>NUCLEOTIDE SEQUENCE</scope>
    <source>
        <strain evidence="2">SGP5-SGP5p</strain>
        <tissue evidence="2">Aerial part</tissue>
    </source>
</reference>
<keyword evidence="1" id="KW-1133">Transmembrane helix</keyword>
<feature type="transmembrane region" description="Helical" evidence="1">
    <location>
        <begin position="204"/>
        <end position="223"/>
    </location>
</feature>
<dbReference type="EMBL" id="JAKOGI010000230">
    <property type="protein sequence ID" value="KAJ8439083.1"/>
    <property type="molecule type" value="Genomic_DNA"/>
</dbReference>
<protein>
    <recommendedName>
        <fullName evidence="4">Aminotransferase-like plant mobile domain-containing protein</fullName>
    </recommendedName>
</protein>
<dbReference type="PANTHER" id="PTHR36607">
    <property type="entry name" value="1,2-DIHYDROXY-3-KETO-5-METHYLTHIOPENTENE DIOXYGENASE 4"/>
    <property type="match status" value="1"/>
</dbReference>
<dbReference type="AlphaFoldDB" id="A0A9Q1KA23"/>
<evidence type="ECO:0008006" key="4">
    <source>
        <dbReference type="Google" id="ProtNLM"/>
    </source>
</evidence>
<evidence type="ECO:0000313" key="3">
    <source>
        <dbReference type="Proteomes" id="UP001153076"/>
    </source>
</evidence>
<keyword evidence="1" id="KW-0812">Transmembrane</keyword>
<organism evidence="2 3">
    <name type="scientific">Carnegiea gigantea</name>
    <dbReference type="NCBI Taxonomy" id="171969"/>
    <lineage>
        <taxon>Eukaryota</taxon>
        <taxon>Viridiplantae</taxon>
        <taxon>Streptophyta</taxon>
        <taxon>Embryophyta</taxon>
        <taxon>Tracheophyta</taxon>
        <taxon>Spermatophyta</taxon>
        <taxon>Magnoliopsida</taxon>
        <taxon>eudicotyledons</taxon>
        <taxon>Gunneridae</taxon>
        <taxon>Pentapetalae</taxon>
        <taxon>Caryophyllales</taxon>
        <taxon>Cactineae</taxon>
        <taxon>Cactaceae</taxon>
        <taxon>Cactoideae</taxon>
        <taxon>Echinocereeae</taxon>
        <taxon>Carnegiea</taxon>
    </lineage>
</organism>
<gene>
    <name evidence="2" type="ORF">Cgig2_009226</name>
</gene>
<evidence type="ECO:0000256" key="1">
    <source>
        <dbReference type="SAM" id="Phobius"/>
    </source>
</evidence>
<comment type="caution">
    <text evidence="2">The sequence shown here is derived from an EMBL/GenBank/DDBJ whole genome shotgun (WGS) entry which is preliminary data.</text>
</comment>
<proteinExistence type="predicted"/>
<name>A0A9Q1KA23_9CARY</name>
<accession>A0A9Q1KA23</accession>
<keyword evidence="1" id="KW-0472">Membrane</keyword>
<dbReference type="Proteomes" id="UP001153076">
    <property type="component" value="Unassembled WGS sequence"/>
</dbReference>